<reference evidence="2 3" key="1">
    <citation type="journal article" date="2018" name="Cell">
        <title>The Chara Genome: Secondary Complexity and Implications for Plant Terrestrialization.</title>
        <authorList>
            <person name="Nishiyama T."/>
            <person name="Sakayama H."/>
            <person name="Vries J.D."/>
            <person name="Buschmann H."/>
            <person name="Saint-Marcoux D."/>
            <person name="Ullrich K.K."/>
            <person name="Haas F.B."/>
            <person name="Vanderstraeten L."/>
            <person name="Becker D."/>
            <person name="Lang D."/>
            <person name="Vosolsobe S."/>
            <person name="Rombauts S."/>
            <person name="Wilhelmsson P.K.I."/>
            <person name="Janitza P."/>
            <person name="Kern R."/>
            <person name="Heyl A."/>
            <person name="Rumpler F."/>
            <person name="Villalobos L.I.A.C."/>
            <person name="Clay J.M."/>
            <person name="Skokan R."/>
            <person name="Toyoda A."/>
            <person name="Suzuki Y."/>
            <person name="Kagoshima H."/>
            <person name="Schijlen E."/>
            <person name="Tajeshwar N."/>
            <person name="Catarino B."/>
            <person name="Hetherington A.J."/>
            <person name="Saltykova A."/>
            <person name="Bonnot C."/>
            <person name="Breuninger H."/>
            <person name="Symeonidi A."/>
            <person name="Radhakrishnan G.V."/>
            <person name="Van Nieuwerburgh F."/>
            <person name="Deforce D."/>
            <person name="Chang C."/>
            <person name="Karol K.G."/>
            <person name="Hedrich R."/>
            <person name="Ulvskov P."/>
            <person name="Glockner G."/>
            <person name="Delwiche C.F."/>
            <person name="Petrasek J."/>
            <person name="Van de Peer Y."/>
            <person name="Friml J."/>
            <person name="Beilby M."/>
            <person name="Dolan L."/>
            <person name="Kohara Y."/>
            <person name="Sugano S."/>
            <person name="Fujiyama A."/>
            <person name="Delaux P.-M."/>
            <person name="Quint M."/>
            <person name="TheiBen G."/>
            <person name="Hagemann M."/>
            <person name="Harholt J."/>
            <person name="Dunand C."/>
            <person name="Zachgo S."/>
            <person name="Langdale J."/>
            <person name="Maumus F."/>
            <person name="Straeten D.V.D."/>
            <person name="Gould S.B."/>
            <person name="Rensing S.A."/>
        </authorList>
    </citation>
    <scope>NUCLEOTIDE SEQUENCE [LARGE SCALE GENOMIC DNA]</scope>
    <source>
        <strain evidence="2 3">S276</strain>
    </source>
</reference>
<evidence type="ECO:0000313" key="3">
    <source>
        <dbReference type="Proteomes" id="UP000265515"/>
    </source>
</evidence>
<evidence type="ECO:0000313" key="2">
    <source>
        <dbReference type="EMBL" id="GBG70439.1"/>
    </source>
</evidence>
<dbReference type="AlphaFoldDB" id="A0A388KK76"/>
<proteinExistence type="predicted"/>
<comment type="caution">
    <text evidence="2">The sequence shown here is derived from an EMBL/GenBank/DDBJ whole genome shotgun (WGS) entry which is preliminary data.</text>
</comment>
<keyword evidence="3" id="KW-1185">Reference proteome</keyword>
<dbReference type="Gramene" id="GBG70439">
    <property type="protein sequence ID" value="GBG70439"/>
    <property type="gene ID" value="CBR_g6567"/>
</dbReference>
<organism evidence="2 3">
    <name type="scientific">Chara braunii</name>
    <name type="common">Braun's stonewort</name>
    <dbReference type="NCBI Taxonomy" id="69332"/>
    <lineage>
        <taxon>Eukaryota</taxon>
        <taxon>Viridiplantae</taxon>
        <taxon>Streptophyta</taxon>
        <taxon>Charophyceae</taxon>
        <taxon>Charales</taxon>
        <taxon>Characeae</taxon>
        <taxon>Chara</taxon>
    </lineage>
</organism>
<accession>A0A388KK76</accession>
<name>A0A388KK76_CHABU</name>
<evidence type="ECO:0000256" key="1">
    <source>
        <dbReference type="SAM" id="MobiDB-lite"/>
    </source>
</evidence>
<sequence length="190" mass="22140">MKKEEERVKKEKEEERRLLEKKAREDFQAEMRSEIGSKLDSVRELLESKKGNEEDEVVKLRIEIEGLRNTLRAGQGASTSESTFDKYKRELEEEKARSDRRLAAMEEEIARFRTVNEEVNAAADVWKNEALRSGNRRGSVVVTATPAPGTRTHARTETMFSPAVEDLKLKERVEHQEREIELLKEWRLLN</sequence>
<feature type="region of interest" description="Disordered" evidence="1">
    <location>
        <begin position="1"/>
        <end position="22"/>
    </location>
</feature>
<gene>
    <name evidence="2" type="ORF">CBR_g6567</name>
</gene>
<dbReference type="Proteomes" id="UP000265515">
    <property type="component" value="Unassembled WGS sequence"/>
</dbReference>
<protein>
    <submittedName>
        <fullName evidence="2">Uncharacterized protein</fullName>
    </submittedName>
</protein>
<dbReference type="EMBL" id="BFEA01000130">
    <property type="protein sequence ID" value="GBG70439.1"/>
    <property type="molecule type" value="Genomic_DNA"/>
</dbReference>